<dbReference type="GO" id="GO:0006355">
    <property type="term" value="P:regulation of DNA-templated transcription"/>
    <property type="evidence" value="ECO:0007669"/>
    <property type="project" value="InterPro"/>
</dbReference>
<dbReference type="PROSITE" id="PS50112">
    <property type="entry name" value="PAS"/>
    <property type="match status" value="1"/>
</dbReference>
<dbReference type="CDD" id="cd00130">
    <property type="entry name" value="PAS"/>
    <property type="match status" value="1"/>
</dbReference>
<dbReference type="SMART" id="SM00091">
    <property type="entry name" value="PAS"/>
    <property type="match status" value="1"/>
</dbReference>
<dbReference type="Gene3D" id="3.30.450.20">
    <property type="entry name" value="PAS domain"/>
    <property type="match status" value="1"/>
</dbReference>
<dbReference type="Pfam" id="PF00989">
    <property type="entry name" value="PAS"/>
    <property type="match status" value="1"/>
</dbReference>
<evidence type="ECO:0000313" key="5">
    <source>
        <dbReference type="EMBL" id="QKH39649.1"/>
    </source>
</evidence>
<dbReference type="InterPro" id="IPR013767">
    <property type="entry name" value="PAS_fold"/>
</dbReference>
<dbReference type="SMART" id="SM00267">
    <property type="entry name" value="GGDEF"/>
    <property type="match status" value="1"/>
</dbReference>
<name>A0A7D4E4Z9_9BURK</name>
<dbReference type="InterPro" id="IPR035965">
    <property type="entry name" value="PAS-like_dom_sf"/>
</dbReference>
<dbReference type="InterPro" id="IPR000014">
    <property type="entry name" value="PAS"/>
</dbReference>
<dbReference type="InterPro" id="IPR043128">
    <property type="entry name" value="Rev_trsase/Diguanyl_cyclase"/>
</dbReference>
<keyword evidence="6" id="KW-1185">Reference proteome</keyword>
<dbReference type="InterPro" id="IPR029787">
    <property type="entry name" value="Nucleotide_cyclase"/>
</dbReference>
<dbReference type="PROSITE" id="PS50887">
    <property type="entry name" value="GGDEF"/>
    <property type="match status" value="1"/>
</dbReference>
<comment type="catalytic activity">
    <reaction evidence="2">
        <text>2 GTP = 3',3'-c-di-GMP + 2 diphosphate</text>
        <dbReference type="Rhea" id="RHEA:24898"/>
        <dbReference type="ChEBI" id="CHEBI:33019"/>
        <dbReference type="ChEBI" id="CHEBI:37565"/>
        <dbReference type="ChEBI" id="CHEBI:58805"/>
        <dbReference type="EC" id="2.7.7.65"/>
    </reaction>
</comment>
<dbReference type="Pfam" id="PF00990">
    <property type="entry name" value="GGDEF"/>
    <property type="match status" value="1"/>
</dbReference>
<sequence>MRNVVAQYDALFRTAPVLINSFDRDGRCSMWNEECERLFGWSIEEINEQAVPLALFYPDTEVRAQVESSVSSMPNRSFRDWHPLTRYGEVLCVTWSNVRLPDGSIVNIGLDITESKRAEASVIRRSKTDCLTGCWNRGEIVDRLDEMVTTAARDSRATFTAMMLDLDHFKKVNDHFGHLTGDDALRHFCVQLQGCLGEADLIGRLGGEEFLVLLPGANSDAAYIVFNSLRANLERCPLRVNGDSLVLSASAGIAEYKPGDMSANDVLTRTDLALYHAKRAGRGRAVLFRLRDL</sequence>
<evidence type="ECO:0000313" key="6">
    <source>
        <dbReference type="Proteomes" id="UP000500970"/>
    </source>
</evidence>
<dbReference type="InterPro" id="IPR050469">
    <property type="entry name" value="Diguanylate_Cyclase"/>
</dbReference>
<dbReference type="NCBIfam" id="TIGR00229">
    <property type="entry name" value="sensory_box"/>
    <property type="match status" value="1"/>
</dbReference>
<organism evidence="5 6">
    <name type="scientific">Achromobacter pestifer</name>
    <dbReference type="NCBI Taxonomy" id="1353889"/>
    <lineage>
        <taxon>Bacteria</taxon>
        <taxon>Pseudomonadati</taxon>
        <taxon>Pseudomonadota</taxon>
        <taxon>Betaproteobacteria</taxon>
        <taxon>Burkholderiales</taxon>
        <taxon>Alcaligenaceae</taxon>
        <taxon>Achromobacter</taxon>
    </lineage>
</organism>
<dbReference type="EC" id="2.7.7.65" evidence="1"/>
<gene>
    <name evidence="5" type="ORF">FOC84_10680</name>
</gene>
<protein>
    <recommendedName>
        <fullName evidence="1">diguanylate cyclase</fullName>
        <ecNumber evidence="1">2.7.7.65</ecNumber>
    </recommendedName>
</protein>
<reference evidence="5 6" key="1">
    <citation type="submission" date="2020-05" db="EMBL/GenBank/DDBJ databases">
        <title>FDA dAtabase for Regulatory Grade micrObial Sequences (FDA-ARGOS): Supporting development and validation of Infectious Disease Dx tests.</title>
        <authorList>
            <person name="Sproer C."/>
            <person name="Gronow S."/>
            <person name="Severitt S."/>
            <person name="Schroder I."/>
            <person name="Tallon L."/>
            <person name="Sadzewicz L."/>
            <person name="Zhao X."/>
            <person name="Vavikolanu K."/>
            <person name="Mehta A."/>
            <person name="Aluvathingal J."/>
            <person name="Nadendla S."/>
            <person name="Myers T."/>
            <person name="Yan Y."/>
            <person name="Sichtig H."/>
        </authorList>
    </citation>
    <scope>NUCLEOTIDE SEQUENCE [LARGE SCALE GENOMIC DNA]</scope>
    <source>
        <strain evidence="5 6">FDAARGOS_790</strain>
    </source>
</reference>
<dbReference type="KEGG" id="apes:FOC84_10680"/>
<dbReference type="Gene3D" id="3.30.70.270">
    <property type="match status" value="1"/>
</dbReference>
<dbReference type="AlphaFoldDB" id="A0A7D4E4Z9"/>
<feature type="domain" description="GGDEF" evidence="4">
    <location>
        <begin position="157"/>
        <end position="290"/>
    </location>
</feature>
<dbReference type="FunFam" id="3.30.70.270:FF:000001">
    <property type="entry name" value="Diguanylate cyclase domain protein"/>
    <property type="match status" value="1"/>
</dbReference>
<evidence type="ECO:0000256" key="1">
    <source>
        <dbReference type="ARBA" id="ARBA00012528"/>
    </source>
</evidence>
<dbReference type="InterPro" id="IPR000160">
    <property type="entry name" value="GGDEF_dom"/>
</dbReference>
<dbReference type="GO" id="GO:0052621">
    <property type="term" value="F:diguanylate cyclase activity"/>
    <property type="evidence" value="ECO:0007669"/>
    <property type="project" value="UniProtKB-EC"/>
</dbReference>
<dbReference type="CDD" id="cd01949">
    <property type="entry name" value="GGDEF"/>
    <property type="match status" value="1"/>
</dbReference>
<evidence type="ECO:0000256" key="2">
    <source>
        <dbReference type="ARBA" id="ARBA00034247"/>
    </source>
</evidence>
<accession>A0A7D4E4Z9</accession>
<dbReference type="SUPFAM" id="SSF55073">
    <property type="entry name" value="Nucleotide cyclase"/>
    <property type="match status" value="1"/>
</dbReference>
<feature type="domain" description="PAS" evidence="3">
    <location>
        <begin position="4"/>
        <end position="59"/>
    </location>
</feature>
<evidence type="ECO:0000259" key="4">
    <source>
        <dbReference type="PROSITE" id="PS50887"/>
    </source>
</evidence>
<dbReference type="EMBL" id="CP053985">
    <property type="protein sequence ID" value="QKH39649.1"/>
    <property type="molecule type" value="Genomic_DNA"/>
</dbReference>
<dbReference type="NCBIfam" id="TIGR00254">
    <property type="entry name" value="GGDEF"/>
    <property type="match status" value="1"/>
</dbReference>
<proteinExistence type="predicted"/>
<dbReference type="Proteomes" id="UP000500970">
    <property type="component" value="Chromosome"/>
</dbReference>
<evidence type="ECO:0000259" key="3">
    <source>
        <dbReference type="PROSITE" id="PS50112"/>
    </source>
</evidence>
<dbReference type="SUPFAM" id="SSF55785">
    <property type="entry name" value="PYP-like sensor domain (PAS domain)"/>
    <property type="match status" value="1"/>
</dbReference>
<dbReference type="PANTHER" id="PTHR45138">
    <property type="entry name" value="REGULATORY COMPONENTS OF SENSORY TRANSDUCTION SYSTEM"/>
    <property type="match status" value="1"/>
</dbReference>
<dbReference type="PANTHER" id="PTHR45138:SF9">
    <property type="entry name" value="DIGUANYLATE CYCLASE DGCM-RELATED"/>
    <property type="match status" value="1"/>
</dbReference>